<evidence type="ECO:0000313" key="2">
    <source>
        <dbReference type="EMBL" id="GLH74010.1"/>
    </source>
</evidence>
<gene>
    <name evidence="2" type="ORF">GETHLI_25120</name>
</gene>
<dbReference type="InterPro" id="IPR007312">
    <property type="entry name" value="Phosphoesterase"/>
</dbReference>
<dbReference type="PROSITE" id="PS51257">
    <property type="entry name" value="PROKAR_LIPOPROTEIN"/>
    <property type="match status" value="1"/>
</dbReference>
<protein>
    <submittedName>
        <fullName evidence="2">Acid phosphatase</fullName>
    </submittedName>
</protein>
<proteinExistence type="predicted"/>
<keyword evidence="1" id="KW-0378">Hydrolase</keyword>
<dbReference type="PANTHER" id="PTHR31956">
    <property type="entry name" value="NON-SPECIFIC PHOSPHOLIPASE C4-RELATED"/>
    <property type="match status" value="1"/>
</dbReference>
<dbReference type="CDD" id="cd16013">
    <property type="entry name" value="AcpA"/>
    <property type="match status" value="1"/>
</dbReference>
<keyword evidence="3" id="KW-1185">Reference proteome</keyword>
<accession>A0ABQ5QI10</accession>
<evidence type="ECO:0000313" key="3">
    <source>
        <dbReference type="Proteomes" id="UP001165069"/>
    </source>
</evidence>
<dbReference type="PANTHER" id="PTHR31956:SF1">
    <property type="entry name" value="NON-SPECIFIC PHOSPHOLIPASE C1"/>
    <property type="match status" value="1"/>
</dbReference>
<evidence type="ECO:0000256" key="1">
    <source>
        <dbReference type="ARBA" id="ARBA00022801"/>
    </source>
</evidence>
<organism evidence="2 3">
    <name type="scientific">Geothrix limicola</name>
    <dbReference type="NCBI Taxonomy" id="2927978"/>
    <lineage>
        <taxon>Bacteria</taxon>
        <taxon>Pseudomonadati</taxon>
        <taxon>Acidobacteriota</taxon>
        <taxon>Holophagae</taxon>
        <taxon>Holophagales</taxon>
        <taxon>Holophagaceae</taxon>
        <taxon>Geothrix</taxon>
    </lineage>
</organism>
<dbReference type="Pfam" id="PF04185">
    <property type="entry name" value="Phosphoesterase"/>
    <property type="match status" value="1"/>
</dbReference>
<dbReference type="Gene3D" id="3.40.720.10">
    <property type="entry name" value="Alkaline Phosphatase, subunit A"/>
    <property type="match status" value="2"/>
</dbReference>
<dbReference type="SUPFAM" id="SSF53649">
    <property type="entry name" value="Alkaline phosphatase-like"/>
    <property type="match status" value="1"/>
</dbReference>
<sequence length="526" mass="56436">MAPLHRLHRKPPHASLLACIGLLGLLACGGSTKTSSPTAAADVTSKIETVVVIYGENRSFDNLYGTFPGANGIANALKTPALYQQVDLDGKTVLANLPAVWGSTADPTWSKVSSLPNLPYRLDAAPISAGSNVVTPDLVHRFYQDQMQINGGANNMYAAYSNRGGLSMGYYDGSSLPMFKLAQQYTLCDNFFQGAFGGSFLNHQFLIAAAAPQYPNAPANLKAVLDANGNLAIDPTSPTSVTKGAVKFTQDGCVSPDGYAINTILPPYQPSAAPAAPGQDWRLANPAGDAYEGSAVLPPITGVTTIGDTLTAQNINWKWYAGLWNAALQEGLTVTDSKNYQIIWTENPGQPDFEPHHQPFNYHVRFDPTTANGAAERAAHLKDYEDLLSDAANGTLPPVVFYKPQGDVNEHPGYADVATSDAHIASVIAKLQASPQWKKMAIIVTYDENGGFWDHVAPPKGDRWGPGTRVPTIIISPYAKTGYVDTTMYDTTSILKFITRRFNLKPLAGVRANAGDLTNAFDFTKP</sequence>
<reference evidence="2 3" key="1">
    <citation type="journal article" date="2023" name="Antonie Van Leeuwenhoek">
        <title>Mesoterricola silvestris gen. nov., sp. nov., Mesoterricola sediminis sp. nov., Geothrix oryzae sp. nov., Geothrix edaphica sp. nov., Geothrix rubra sp. nov., and Geothrix limicola sp. nov., six novel members of Acidobacteriota isolated from soils.</title>
        <authorList>
            <person name="Itoh H."/>
            <person name="Sugisawa Y."/>
            <person name="Mise K."/>
            <person name="Xu Z."/>
            <person name="Kuniyasu M."/>
            <person name="Ushijima N."/>
            <person name="Kawano K."/>
            <person name="Kobayashi E."/>
            <person name="Shiratori Y."/>
            <person name="Masuda Y."/>
            <person name="Senoo K."/>
        </authorList>
    </citation>
    <scope>NUCLEOTIDE SEQUENCE [LARGE SCALE GENOMIC DNA]</scope>
    <source>
        <strain evidence="2 3">Red804</strain>
    </source>
</reference>
<dbReference type="NCBIfam" id="TIGR03397">
    <property type="entry name" value="acid_phos_Burk"/>
    <property type="match status" value="1"/>
</dbReference>
<dbReference type="InterPro" id="IPR017850">
    <property type="entry name" value="Alkaline_phosphatase_core_sf"/>
</dbReference>
<name>A0ABQ5QI10_9BACT</name>
<comment type="caution">
    <text evidence="2">The sequence shown here is derived from an EMBL/GenBank/DDBJ whole genome shotgun (WGS) entry which is preliminary data.</text>
</comment>
<dbReference type="EMBL" id="BSDE01000005">
    <property type="protein sequence ID" value="GLH74010.1"/>
    <property type="molecule type" value="Genomic_DNA"/>
</dbReference>
<dbReference type="InterPro" id="IPR017768">
    <property type="entry name" value="AcpA"/>
</dbReference>
<dbReference type="Proteomes" id="UP001165069">
    <property type="component" value="Unassembled WGS sequence"/>
</dbReference>